<comment type="caution">
    <text evidence="2">The sequence shown here is derived from an EMBL/GenBank/DDBJ whole genome shotgun (WGS) entry which is preliminary data.</text>
</comment>
<accession>A0ABQ8QK04</accession>
<evidence type="ECO:0000313" key="2">
    <source>
        <dbReference type="EMBL" id="KAJ3998792.1"/>
    </source>
</evidence>
<feature type="compositionally biased region" description="Low complexity" evidence="1">
    <location>
        <begin position="793"/>
        <end position="802"/>
    </location>
</feature>
<organism evidence="2 3">
    <name type="scientific">Lentinula boryana</name>
    <dbReference type="NCBI Taxonomy" id="40481"/>
    <lineage>
        <taxon>Eukaryota</taxon>
        <taxon>Fungi</taxon>
        <taxon>Dikarya</taxon>
        <taxon>Basidiomycota</taxon>
        <taxon>Agaricomycotina</taxon>
        <taxon>Agaricomycetes</taxon>
        <taxon>Agaricomycetidae</taxon>
        <taxon>Agaricales</taxon>
        <taxon>Marasmiineae</taxon>
        <taxon>Omphalotaceae</taxon>
        <taxon>Lentinula</taxon>
    </lineage>
</organism>
<gene>
    <name evidence="2" type="ORF">F5050DRAFT_1710272</name>
</gene>
<feature type="region of interest" description="Disordered" evidence="1">
    <location>
        <begin position="759"/>
        <end position="809"/>
    </location>
</feature>
<name>A0ABQ8QK04_9AGAR</name>
<sequence length="809" mass="91325">MYNYDDVIARTGDSFPWHESTSNISRMPNPLRDLAEGDDLYVVMVPLWCDNVSGNKSKQYNKHINIYSVNGSLPGQLLQQEYFVNFVSTSPHATALEQFKSLRDEISSLYRETERKPIRVYNAATGRMCRSILRVPMLPADNPAQSEESSHMGGNSNHPCRKCKVGGSFQETETADGYHCFFCDNESIRRSAEEIKAELSKQLEVAKSGVQAQVSELQTESGIKDKITEVWIEKLIIQARAYKAQKLPEAEISARLTDWIEKEPGEKMNPLLDITVLPPPGGCWASPILNHPGVSDPLGSYILGIMKYIWYMSHTAMTDKELELLAVQLQSTDTDRLTVPPLRAAYMIQYRNNLIGKHFKTLMQILPFHVHSFSKLGLTHFKLVQTVGALGPLLWTSEIDELEQYLDDVDVLVGNVLDAFTDVAPSKILLKIKIHLLTHLRNDIHRFGPPIRYATEIFEAFNAVFRLCSIYSNHQAPSRDIAIQFSDMGRVKHILSGGYWPRSTSHGNVQWVQASKTVLSLLANVPIIQRHLGWVSHQSADVQAGRVTFRSHKKAVKVSWSQTTSAVACTEHSLSDIDWFVGEVPKVVAQSGDICTIGSWAIVQEENDKQAIGRISEILLRGNSCASHGVVTLERFQLGADLHENFKCPILRRQIPQSYVAVASTAVKFRFSAQHDCRLANCQPTHHTRQIQERQVTERTQLLLQHSDDDNFIVNMYALHNAMLLRQALPRELSQPIPLYSDRQLRHAEVARILVVDQAKKRAHTQEKTQATRKRKKEEAEKLTQDGTVTEGPTAQPTARPQPQKKQRN</sequence>
<protein>
    <submittedName>
        <fullName evidence="2">Uncharacterized protein</fullName>
    </submittedName>
</protein>
<proteinExistence type="predicted"/>
<reference evidence="2" key="1">
    <citation type="submission" date="2022-08" db="EMBL/GenBank/DDBJ databases">
        <authorList>
            <consortium name="DOE Joint Genome Institute"/>
            <person name="Min B."/>
            <person name="Riley R."/>
            <person name="Sierra-Patev S."/>
            <person name="Naranjo-Ortiz M."/>
            <person name="Looney B."/>
            <person name="Konkel Z."/>
            <person name="Slot J.C."/>
            <person name="Sakamoto Y."/>
            <person name="Steenwyk J.L."/>
            <person name="Rokas A."/>
            <person name="Carro J."/>
            <person name="Camarero S."/>
            <person name="Ferreira P."/>
            <person name="Molpeceres G."/>
            <person name="Ruiz-Duenas F.J."/>
            <person name="Serrano A."/>
            <person name="Henrissat B."/>
            <person name="Drula E."/>
            <person name="Hughes K.W."/>
            <person name="Mata J.L."/>
            <person name="Ishikawa N.K."/>
            <person name="Vargas-Isla R."/>
            <person name="Ushijima S."/>
            <person name="Smith C.A."/>
            <person name="Ahrendt S."/>
            <person name="Andreopoulos W."/>
            <person name="He G."/>
            <person name="Labutti K."/>
            <person name="Lipzen A."/>
            <person name="Ng V."/>
            <person name="Sandor L."/>
            <person name="Barry K."/>
            <person name="Martinez A.T."/>
            <person name="Xiao Y."/>
            <person name="Gibbons J.G."/>
            <person name="Terashima K."/>
            <person name="Hibbett D.S."/>
            <person name="Grigoriev I.V."/>
        </authorList>
    </citation>
    <scope>NUCLEOTIDE SEQUENCE</scope>
    <source>
        <strain evidence="2">TFB10827</strain>
    </source>
</reference>
<dbReference type="Proteomes" id="UP001163828">
    <property type="component" value="Unassembled WGS sequence"/>
</dbReference>
<evidence type="ECO:0000313" key="3">
    <source>
        <dbReference type="Proteomes" id="UP001163828"/>
    </source>
</evidence>
<dbReference type="PANTHER" id="PTHR31912">
    <property type="entry name" value="IP13529P"/>
    <property type="match status" value="1"/>
</dbReference>
<dbReference type="PANTHER" id="PTHR31912:SF34">
    <property type="entry name" value="NOTOCHORD-RELATED PROTEIN"/>
    <property type="match status" value="1"/>
</dbReference>
<keyword evidence="3" id="KW-1185">Reference proteome</keyword>
<evidence type="ECO:0000256" key="1">
    <source>
        <dbReference type="SAM" id="MobiDB-lite"/>
    </source>
</evidence>
<dbReference type="EMBL" id="MU790552">
    <property type="protein sequence ID" value="KAJ3998792.1"/>
    <property type="molecule type" value="Genomic_DNA"/>
</dbReference>